<proteinExistence type="predicted"/>
<keyword evidence="2" id="KW-1185">Reference proteome</keyword>
<protein>
    <recommendedName>
        <fullName evidence="3">DUF4432 domain-containing protein</fullName>
    </recommendedName>
</protein>
<dbReference type="EMBL" id="LNUW01000028">
    <property type="protein sequence ID" value="KXG85976.1"/>
    <property type="molecule type" value="Genomic_DNA"/>
</dbReference>
<reference evidence="1 2" key="1">
    <citation type="submission" date="2015-11" db="EMBL/GenBank/DDBJ databases">
        <title>Draft genome sequence of Agrobacterium sp. R89-1.</title>
        <authorList>
            <person name="Zahradnik J."/>
            <person name="Kyslikova E."/>
            <person name="Palyzova A."/>
            <person name="Kyslik P."/>
        </authorList>
    </citation>
    <scope>NUCLEOTIDE SEQUENCE [LARGE SCALE GENOMIC DNA]</scope>
    <source>
        <strain evidence="1 2">R89-1</strain>
    </source>
</reference>
<dbReference type="STRING" id="2052828.ATO67_04990"/>
<name>A0A135P3J2_9HYPH</name>
<dbReference type="InterPro" id="IPR027839">
    <property type="entry name" value="DUF4432"/>
</dbReference>
<accession>A0A135P3J2</accession>
<dbReference type="Proteomes" id="UP000070498">
    <property type="component" value="Unassembled WGS sequence"/>
</dbReference>
<dbReference type="AlphaFoldDB" id="A0A135P3J2"/>
<dbReference type="GO" id="GO:0030246">
    <property type="term" value="F:carbohydrate binding"/>
    <property type="evidence" value="ECO:0007669"/>
    <property type="project" value="InterPro"/>
</dbReference>
<evidence type="ECO:0000313" key="1">
    <source>
        <dbReference type="EMBL" id="KXG85976.1"/>
    </source>
</evidence>
<organism evidence="1 2">
    <name type="scientific">Agrobacterium bohemicum</name>
    <dbReference type="NCBI Taxonomy" id="2052828"/>
    <lineage>
        <taxon>Bacteria</taxon>
        <taxon>Pseudomonadati</taxon>
        <taxon>Pseudomonadota</taxon>
        <taxon>Alphaproteobacteria</taxon>
        <taxon>Hyphomicrobiales</taxon>
        <taxon>Rhizobiaceae</taxon>
        <taxon>Rhizobium/Agrobacterium group</taxon>
        <taxon>Agrobacterium</taxon>
    </lineage>
</organism>
<dbReference type="Pfam" id="PF14486">
    <property type="entry name" value="DUF4432"/>
    <property type="match status" value="2"/>
</dbReference>
<comment type="caution">
    <text evidence="1">The sequence shown here is derived from an EMBL/GenBank/DDBJ whole genome shotgun (WGS) entry which is preliminary data.</text>
</comment>
<evidence type="ECO:0008006" key="3">
    <source>
        <dbReference type="Google" id="ProtNLM"/>
    </source>
</evidence>
<dbReference type="RefSeq" id="WP_067645216.1">
    <property type="nucleotide sequence ID" value="NZ_KQ961024.1"/>
</dbReference>
<dbReference type="InterPro" id="IPR014718">
    <property type="entry name" value="GH-type_carb-bd"/>
</dbReference>
<gene>
    <name evidence="1" type="ORF">ATO67_04990</name>
</gene>
<dbReference type="Gene3D" id="2.70.98.10">
    <property type="match status" value="1"/>
</dbReference>
<sequence length="279" mass="30154">MRALKAGKSPAIFLDETSLFDIGACVVDGIDIAPGRAIPDDGDPRIDHSLEGFLFTCGPDHIRHPEAIEGDADGRKYPLHGSFSSHPVEITHWSTEGGNANAGARVPLVLADGGTALLEREWAIDGETGEVSLNDRVTNTSAATRPVFHMYHMNVGARLFDDAVKLQGAMFEGGGFGWRFGEDPGGVFCVPAGDDGDGWATIMLGPIATIGGRTLKVSFRTDTLPYLQMWRNQQAPAHVMGIEPVSHRWVSRSELEAAGEFHMLNPGENRTYGLRFSIL</sequence>
<evidence type="ECO:0000313" key="2">
    <source>
        <dbReference type="Proteomes" id="UP000070498"/>
    </source>
</evidence>